<feature type="signal peptide" evidence="9">
    <location>
        <begin position="1"/>
        <end position="24"/>
    </location>
</feature>
<proteinExistence type="inferred from homology"/>
<dbReference type="GO" id="GO:0006071">
    <property type="term" value="P:glycerol metabolic process"/>
    <property type="evidence" value="ECO:0007669"/>
    <property type="project" value="UniProtKB-KW"/>
</dbReference>
<dbReference type="FunFam" id="3.20.20.190:FF:000013">
    <property type="entry name" value="Glycerophosphodiester phosphodiesterase GDPDL3"/>
    <property type="match status" value="1"/>
</dbReference>
<comment type="caution">
    <text evidence="11">The sequence shown here is derived from an EMBL/GenBank/DDBJ whole genome shotgun (WGS) entry which is preliminary data.</text>
</comment>
<feature type="compositionally biased region" description="Pro residues" evidence="8">
    <location>
        <begin position="750"/>
        <end position="760"/>
    </location>
</feature>
<dbReference type="FunFam" id="3.20.20.190:FF:000011">
    <property type="entry name" value="Glycerophosphodiester phosphodiesterase GDPDL3"/>
    <property type="match status" value="1"/>
</dbReference>
<feature type="compositionally biased region" description="Polar residues" evidence="8">
    <location>
        <begin position="763"/>
        <end position="776"/>
    </location>
</feature>
<dbReference type="Pfam" id="PF03009">
    <property type="entry name" value="GDPD"/>
    <property type="match status" value="1"/>
</dbReference>
<evidence type="ECO:0000256" key="9">
    <source>
        <dbReference type="SAM" id="SignalP"/>
    </source>
</evidence>
<comment type="similarity">
    <text evidence="1">Belongs to the glycerophosphoryl diester phosphodiesterase family.</text>
</comment>
<feature type="chain" id="PRO_5041706230" description="glycerophosphodiester phosphodiesterase" evidence="9">
    <location>
        <begin position="25"/>
        <end position="800"/>
    </location>
</feature>
<evidence type="ECO:0000256" key="4">
    <source>
        <dbReference type="ARBA" id="ARBA00022798"/>
    </source>
</evidence>
<evidence type="ECO:0000256" key="3">
    <source>
        <dbReference type="ARBA" id="ARBA00022729"/>
    </source>
</evidence>
<name>A0AA88DJP4_FICCA</name>
<comment type="catalytic activity">
    <reaction evidence="7">
        <text>a sn-glycero-3-phosphodiester + H2O = an alcohol + sn-glycerol 3-phosphate + H(+)</text>
        <dbReference type="Rhea" id="RHEA:12969"/>
        <dbReference type="ChEBI" id="CHEBI:15377"/>
        <dbReference type="ChEBI" id="CHEBI:15378"/>
        <dbReference type="ChEBI" id="CHEBI:30879"/>
        <dbReference type="ChEBI" id="CHEBI:57597"/>
        <dbReference type="ChEBI" id="CHEBI:83408"/>
        <dbReference type="EC" id="3.1.4.46"/>
    </reaction>
</comment>
<keyword evidence="6" id="KW-0325">Glycoprotein</keyword>
<accession>A0AA88DJP4</accession>
<dbReference type="CDD" id="cd08603">
    <property type="entry name" value="GDPD_SHV3_repeat_1"/>
    <property type="match status" value="1"/>
</dbReference>
<dbReference type="CDD" id="cd08604">
    <property type="entry name" value="GDPD_SHV3_repeat_2"/>
    <property type="match status" value="1"/>
</dbReference>
<keyword evidence="3 9" id="KW-0732">Signal</keyword>
<dbReference type="InterPro" id="IPR017946">
    <property type="entry name" value="PLC-like_Pdiesterase_TIM-brl"/>
</dbReference>
<dbReference type="EC" id="3.1.4.46" evidence="2"/>
<evidence type="ECO:0000256" key="7">
    <source>
        <dbReference type="ARBA" id="ARBA00047512"/>
    </source>
</evidence>
<dbReference type="Proteomes" id="UP001187192">
    <property type="component" value="Unassembled WGS sequence"/>
</dbReference>
<feature type="region of interest" description="Disordered" evidence="8">
    <location>
        <begin position="748"/>
        <end position="776"/>
    </location>
</feature>
<organism evidence="11 12">
    <name type="scientific">Ficus carica</name>
    <name type="common">Common fig</name>
    <dbReference type="NCBI Taxonomy" id="3494"/>
    <lineage>
        <taxon>Eukaryota</taxon>
        <taxon>Viridiplantae</taxon>
        <taxon>Streptophyta</taxon>
        <taxon>Embryophyta</taxon>
        <taxon>Tracheophyta</taxon>
        <taxon>Spermatophyta</taxon>
        <taxon>Magnoliopsida</taxon>
        <taxon>eudicotyledons</taxon>
        <taxon>Gunneridae</taxon>
        <taxon>Pentapetalae</taxon>
        <taxon>rosids</taxon>
        <taxon>fabids</taxon>
        <taxon>Rosales</taxon>
        <taxon>Moraceae</taxon>
        <taxon>Ficeae</taxon>
        <taxon>Ficus</taxon>
    </lineage>
</organism>
<dbReference type="PANTHER" id="PTHR43620:SF7">
    <property type="entry name" value="GLYCEROPHOSPHODIESTER PHOSPHODIESTERASE GDPD5-RELATED"/>
    <property type="match status" value="1"/>
</dbReference>
<feature type="domain" description="GP-PDE" evidence="10">
    <location>
        <begin position="70"/>
        <end position="370"/>
    </location>
</feature>
<dbReference type="PANTHER" id="PTHR43620">
    <property type="entry name" value="GLYCEROPHOSPHORYL DIESTER PHOSPHODIESTERASE"/>
    <property type="match status" value="1"/>
</dbReference>
<dbReference type="GO" id="GO:0006629">
    <property type="term" value="P:lipid metabolic process"/>
    <property type="evidence" value="ECO:0007669"/>
    <property type="project" value="InterPro"/>
</dbReference>
<dbReference type="PROSITE" id="PS51704">
    <property type="entry name" value="GP_PDE"/>
    <property type="match status" value="2"/>
</dbReference>
<keyword evidence="12" id="KW-1185">Reference proteome</keyword>
<dbReference type="SUPFAM" id="SSF51695">
    <property type="entry name" value="PLC-like phosphodiesterases"/>
    <property type="match status" value="2"/>
</dbReference>
<evidence type="ECO:0000313" key="11">
    <source>
        <dbReference type="EMBL" id="GMN51729.1"/>
    </source>
</evidence>
<dbReference type="EMBL" id="BTGU01000038">
    <property type="protein sequence ID" value="GMN51729.1"/>
    <property type="molecule type" value="Genomic_DNA"/>
</dbReference>
<evidence type="ECO:0000256" key="8">
    <source>
        <dbReference type="SAM" id="MobiDB-lite"/>
    </source>
</evidence>
<protein>
    <recommendedName>
        <fullName evidence="2">glycerophosphodiester phosphodiesterase</fullName>
        <ecNumber evidence="2">3.1.4.46</ecNumber>
    </recommendedName>
</protein>
<dbReference type="GO" id="GO:0008889">
    <property type="term" value="F:glycerophosphodiester phosphodiesterase activity"/>
    <property type="evidence" value="ECO:0007669"/>
    <property type="project" value="UniProtKB-EC"/>
</dbReference>
<dbReference type="AlphaFoldDB" id="A0AA88DJP4"/>
<dbReference type="Gene3D" id="3.20.20.190">
    <property type="entry name" value="Phosphatidylinositol (PI) phosphodiesterase"/>
    <property type="match status" value="2"/>
</dbReference>
<reference evidence="11" key="1">
    <citation type="submission" date="2023-07" db="EMBL/GenBank/DDBJ databases">
        <title>draft genome sequence of fig (Ficus carica).</title>
        <authorList>
            <person name="Takahashi T."/>
            <person name="Nishimura K."/>
        </authorList>
    </citation>
    <scope>NUCLEOTIDE SEQUENCE</scope>
</reference>
<dbReference type="InterPro" id="IPR030395">
    <property type="entry name" value="GP_PDE_dom"/>
</dbReference>
<keyword evidence="4" id="KW-0319">Glycerol metabolism</keyword>
<evidence type="ECO:0000256" key="1">
    <source>
        <dbReference type="ARBA" id="ARBA00007277"/>
    </source>
</evidence>
<evidence type="ECO:0000256" key="5">
    <source>
        <dbReference type="ARBA" id="ARBA00022801"/>
    </source>
</evidence>
<keyword evidence="5" id="KW-0378">Hydrolase</keyword>
<feature type="domain" description="GP-PDE" evidence="10">
    <location>
        <begin position="400"/>
        <end position="701"/>
    </location>
</feature>
<evidence type="ECO:0000256" key="6">
    <source>
        <dbReference type="ARBA" id="ARBA00023180"/>
    </source>
</evidence>
<sequence length="800" mass="87306">MCNSRALVVAAVLVLQSVVALVSAQGSGTTSPWQTLSVLPPSWVPFPRIPVCLLRKLRKTLIGVTIGAPPLTIARGGFSGLFPDSSYAAYSFALMTSVPDVVLWCDVQLTKDSVGICFPDIKLENSSDISDVFKNRDKEYVVNGVPTSGWFSVDFTSSELANVFITQGIYSRSNKFDGNLFQILTPETVAKELKPPGLWLNIQHDAFFAQHKLSMRNYVLNITRRVVVSYISSPEVNFLNGIKSRFNSNTTKLIFRFLGQDEIEPSTNQTYGSLLKNLTSIKTFASGILVPKYYIWPQDVKGYLQSPSSIVSDAHKQGLEVFASGFVNDFPLSYNYSYDPVAEYLNYIDNGVFSVDGVLSDFPITPSAATDCFANLGNNATDRGTLPPFSRFVELESFNALVISKFGASGDFPGCTDKAYTKAIEDGVNVLDCPVQMSKDGIPFCFSYINLIDSTDAAQSPFSDRTTRIPKIKSGNGIFTFSLTWSEIQDLTPVIESPFSAYTLYRNPNNIHAGKFITLSDFLDLTKNTKSLSGILIGIEFASYLAEEQSLSVTDAVLNALSKAGFDNLTTPKVMIQSSNSSVLLKFKEKSHYELVYKIDENIRSIDDVSMEDIKGFAHSVVVSKATVFPDTQLFLKGSTDVVKQLQSNKLPVYVELFSNEFTSQAWDFFSDATVEVNSYVTGANVNGVITGFPKTSARYKKNRCLLGNNTPSYMSAVAPGSLMELITPQYLPPAAAPNPILTVNDVSEPPLPSVAPASPPARTNSSSAAGPSQPNAQPKIATCYLLSNLAMLLAALVLF</sequence>
<evidence type="ECO:0000256" key="2">
    <source>
        <dbReference type="ARBA" id="ARBA00012247"/>
    </source>
</evidence>
<gene>
    <name evidence="11" type="ORF">TIFTF001_020866</name>
</gene>
<evidence type="ECO:0000259" key="10">
    <source>
        <dbReference type="PROSITE" id="PS51704"/>
    </source>
</evidence>
<evidence type="ECO:0000313" key="12">
    <source>
        <dbReference type="Proteomes" id="UP001187192"/>
    </source>
</evidence>